<gene>
    <name evidence="1" type="ORF">DSO57_1032397</name>
</gene>
<accession>A0ACC2RRE0</accession>
<reference evidence="1" key="1">
    <citation type="submission" date="2022-04" db="EMBL/GenBank/DDBJ databases">
        <title>Genome of the entomopathogenic fungus Entomophthora muscae.</title>
        <authorList>
            <person name="Elya C."/>
            <person name="Lovett B.R."/>
            <person name="Lee E."/>
            <person name="Macias A.M."/>
            <person name="Hajek A.E."/>
            <person name="De Bivort B.L."/>
            <person name="Kasson M.T."/>
            <person name="De Fine Licht H.H."/>
            <person name="Stajich J.E."/>
        </authorList>
    </citation>
    <scope>NUCLEOTIDE SEQUENCE</scope>
    <source>
        <strain evidence="1">Berkeley</strain>
    </source>
</reference>
<organism evidence="1 2">
    <name type="scientific">Entomophthora muscae</name>
    <dbReference type="NCBI Taxonomy" id="34485"/>
    <lineage>
        <taxon>Eukaryota</taxon>
        <taxon>Fungi</taxon>
        <taxon>Fungi incertae sedis</taxon>
        <taxon>Zoopagomycota</taxon>
        <taxon>Entomophthoromycotina</taxon>
        <taxon>Entomophthoromycetes</taxon>
        <taxon>Entomophthorales</taxon>
        <taxon>Entomophthoraceae</taxon>
        <taxon>Entomophthora</taxon>
    </lineage>
</organism>
<dbReference type="EMBL" id="QTSX02006632">
    <property type="protein sequence ID" value="KAJ9052622.1"/>
    <property type="molecule type" value="Genomic_DNA"/>
</dbReference>
<name>A0ACC2RRE0_9FUNG</name>
<evidence type="ECO:0000313" key="2">
    <source>
        <dbReference type="Proteomes" id="UP001165960"/>
    </source>
</evidence>
<proteinExistence type="predicted"/>
<sequence length="164" mass="17984">MGTCTADTLNTLEDSVCQLWVRQPPTKSEAEFPPYINVLNSNNGGPTPETHFKPTFKQVFDPRTSTIAAFLTIYETAMRRASDKVNKEHIMTFYTQPAKSCKDLAGFAFKFGNSLPSTNGSGSISTHSGLLYLSVIDPGMTSSQRDPLSHSVFLMSNHCPLSTI</sequence>
<dbReference type="Proteomes" id="UP001165960">
    <property type="component" value="Unassembled WGS sequence"/>
</dbReference>
<protein>
    <submittedName>
        <fullName evidence="1">Uncharacterized protein</fullName>
    </submittedName>
</protein>
<evidence type="ECO:0000313" key="1">
    <source>
        <dbReference type="EMBL" id="KAJ9052622.1"/>
    </source>
</evidence>
<comment type="caution">
    <text evidence="1">The sequence shown here is derived from an EMBL/GenBank/DDBJ whole genome shotgun (WGS) entry which is preliminary data.</text>
</comment>
<keyword evidence="2" id="KW-1185">Reference proteome</keyword>